<dbReference type="PANTHER" id="PTHR47643">
    <property type="entry name" value="TPR DOMAIN PROTEIN (AFU_ORTHOLOGUE AFUA_5G12710)"/>
    <property type="match status" value="1"/>
</dbReference>
<feature type="domain" description="MYND-type" evidence="6">
    <location>
        <begin position="1137"/>
        <end position="1175"/>
    </location>
</feature>
<dbReference type="EMBL" id="CAMXCT010005312">
    <property type="protein sequence ID" value="CAI4011992.1"/>
    <property type="molecule type" value="Genomic_DNA"/>
</dbReference>
<dbReference type="SUPFAM" id="SSF144232">
    <property type="entry name" value="HIT/MYND zinc finger-like"/>
    <property type="match status" value="1"/>
</dbReference>
<dbReference type="GO" id="GO:0008270">
    <property type="term" value="F:zinc ion binding"/>
    <property type="evidence" value="ECO:0007669"/>
    <property type="project" value="UniProtKB-KW"/>
</dbReference>
<feature type="compositionally biased region" description="Basic and acidic residues" evidence="5">
    <location>
        <begin position="713"/>
        <end position="723"/>
    </location>
</feature>
<evidence type="ECO:0000313" key="8">
    <source>
        <dbReference type="EMBL" id="CAL4799304.1"/>
    </source>
</evidence>
<evidence type="ECO:0000256" key="3">
    <source>
        <dbReference type="ARBA" id="ARBA00022833"/>
    </source>
</evidence>
<dbReference type="Proteomes" id="UP001152797">
    <property type="component" value="Unassembled WGS sequence"/>
</dbReference>
<dbReference type="SUPFAM" id="SSF48452">
    <property type="entry name" value="TPR-like"/>
    <property type="match status" value="1"/>
</dbReference>
<comment type="caution">
    <text evidence="7">The sequence shown here is derived from an EMBL/GenBank/DDBJ whole genome shotgun (WGS) entry which is preliminary data.</text>
</comment>
<dbReference type="Gene3D" id="1.25.40.10">
    <property type="entry name" value="Tetratricopeptide repeat domain"/>
    <property type="match status" value="1"/>
</dbReference>
<dbReference type="Gene3D" id="6.10.140.2220">
    <property type="match status" value="1"/>
</dbReference>
<evidence type="ECO:0000313" key="7">
    <source>
        <dbReference type="EMBL" id="CAI4011992.1"/>
    </source>
</evidence>
<reference evidence="7" key="1">
    <citation type="submission" date="2022-10" db="EMBL/GenBank/DDBJ databases">
        <authorList>
            <person name="Chen Y."/>
            <person name="Dougan E. K."/>
            <person name="Chan C."/>
            <person name="Rhodes N."/>
            <person name="Thang M."/>
        </authorList>
    </citation>
    <scope>NUCLEOTIDE SEQUENCE</scope>
</reference>
<dbReference type="PROSITE" id="PS01360">
    <property type="entry name" value="ZF_MYND_1"/>
    <property type="match status" value="1"/>
</dbReference>
<keyword evidence="9" id="KW-1185">Reference proteome</keyword>
<evidence type="ECO:0000256" key="2">
    <source>
        <dbReference type="ARBA" id="ARBA00022771"/>
    </source>
</evidence>
<dbReference type="EMBL" id="CAMXCT030005312">
    <property type="protein sequence ID" value="CAL4799304.1"/>
    <property type="molecule type" value="Genomic_DNA"/>
</dbReference>
<dbReference type="PROSITE" id="PS50865">
    <property type="entry name" value="ZF_MYND_2"/>
    <property type="match status" value="1"/>
</dbReference>
<keyword evidence="1" id="KW-0479">Metal-binding</keyword>
<gene>
    <name evidence="7" type="ORF">C1SCF055_LOCUS37105</name>
</gene>
<dbReference type="InterPro" id="IPR006626">
    <property type="entry name" value="PbH1"/>
</dbReference>
<evidence type="ECO:0000259" key="6">
    <source>
        <dbReference type="PROSITE" id="PS50865"/>
    </source>
</evidence>
<protein>
    <submittedName>
        <fullName evidence="8">Right handed beta helix domain-containing protein</fullName>
    </submittedName>
</protein>
<keyword evidence="3" id="KW-0862">Zinc</keyword>
<dbReference type="InterPro" id="IPR053209">
    <property type="entry name" value="Gramillin-biosynth_MTr"/>
</dbReference>
<dbReference type="InterPro" id="IPR011990">
    <property type="entry name" value="TPR-like_helical_dom_sf"/>
</dbReference>
<accession>A0A9P1DKP5</accession>
<dbReference type="InterPro" id="IPR002893">
    <property type="entry name" value="Znf_MYND"/>
</dbReference>
<name>A0A9P1DKP5_9DINO</name>
<dbReference type="Pfam" id="PF13229">
    <property type="entry name" value="Beta_helix"/>
    <property type="match status" value="1"/>
</dbReference>
<organism evidence="7">
    <name type="scientific">Cladocopium goreaui</name>
    <dbReference type="NCBI Taxonomy" id="2562237"/>
    <lineage>
        <taxon>Eukaryota</taxon>
        <taxon>Sar</taxon>
        <taxon>Alveolata</taxon>
        <taxon>Dinophyceae</taxon>
        <taxon>Suessiales</taxon>
        <taxon>Symbiodiniaceae</taxon>
        <taxon>Cladocopium</taxon>
    </lineage>
</organism>
<sequence>MPTQHVSLPELSAKGNLCWEKVLRTYCEFGVQQEYENLSEEGKKTMLTALANSAQMFAQIKVNSRKATRGKKSLKCSGEDPLVEALLETVRDRTVVSAEDEVFDDVRFQFLGSWGVPTSSEMLIIEHQVSEFHRHELLAKKGKDKSKSTVEMRTTNHSVQKSSENSSWDVLKPMSISQLKLFQTMKGMRLECKVVGEPCHQVGITTILQDAYGSAVQCGIYNLRGVVDQQSAERMLPNGCTVIIAEPFLKIMMDGKRGIRVDNPAEIHIFLPGCRSLPPAGSIAAGKYQAPQTKAENRAEVQGQNNLAELLDDCKVGQRVRVKGLTSKKGLSLNGRLGVIAAQEKEDLERVTVEIDSDTGKPEVFKIQTGNLEVLEDSSLDEFLEVKTKANEAFSRGELDVAVDGYNTVVRQLSSHKTPKGLEELTKCLCNRALCFLKQRKWDPAKCDAELAVELEPANAKSHFRLACAIFREGEVASQEDINQAAFHTCVALALLPKAEPSMIDLLGAVAAKSAKPVPQQHEIASVSTSSRLSSTLAMQQIKFIVLQPGDYQCPALVPHRVTHDLTIVGLGHVTFLKSHRHVLSVCGARLHLSNVRVTDGGKYDLGYAAFGVKGSTGWLTLSRCIVEDTCEVGIIAAAEGRCTIEDCQFRRSGRHAVEVRGMGQVEIRRSQFSQVWQGVCAYAGARSVVMEDVLIEHSTNEGVMASGDFETPESKKLGKDTGCEGPGMPGWRGRLEATKMGQETSMLARARAEDLDWNGRLVLSMSNCSIKHSRGLACSIDDGCAAVLNRCTFEGTMKGTSNPWPGIGVLVKGGSDATISCCRFLKNVFGVRVGFNYSGSVLVEGSVFARNLLADVMDETSTKAMKMREVLQKHGPKDLQDKISANRQQHEKAGAWSSHQAVRQSGNKFLSNSERVPEVHELQPGIEGKQPLPQKLAWEAAARGNYDLTTACPCGFSCTELGNSAECNQLGLGNHIDFPPFMCLPCSESLSAKQDDPNAQFYFRTADRVPSRHWCLVGQVISVDLPRTADAHSFMVSSGVDAAKSIKLRTKFADQSAEVCDVEVLLLSDEPLVPGSSKIEAGSTLAILYAEANDVDITSGTGQVLVKKNSLVYSFSASLEVLIAQGFNCSTGEANCGGCGQEVLPSSRNCSGCGILRYCSEKCQKSDRSHEQLCPQMAMLQRLVSVDFRSFSSHFSFASWADELHVKPKETAPQILEVPPEEVSLEVPTPAPSERVPAAEDLCNLLDSVVDGELAEAIQRVEEALQEKDADGSLIITKNSGRNKLQNKLKRAKGRLAKMESKEPVLAPVEDVGIVESKIEEAIPEYEEHPTGSLDASKSIGVGCIDHHGYHGVDWLPSWADLSYRGWHKCRKFSHLFLSYPKSIQSPSEHWCTNINPTAFCSDFMEVISQPYKPRVLSCWGHSETRPGNRIPNMADGTRLWKIRPSEITFSQDSIGKKFTDGNSLDDTLEKLLSGDCKVEEIEKIKITWHAHPEKSPGIARWWTYTGNRRLSLYQTLEEKGHLQYIVAEWVNAPVPEWRMTTERPGDRPFVRR</sequence>
<evidence type="ECO:0000256" key="5">
    <source>
        <dbReference type="SAM" id="MobiDB-lite"/>
    </source>
</evidence>
<dbReference type="SMART" id="SM00710">
    <property type="entry name" value="PbH1"/>
    <property type="match status" value="5"/>
</dbReference>
<dbReference type="InterPro" id="IPR012334">
    <property type="entry name" value="Pectin_lyas_fold"/>
</dbReference>
<dbReference type="Gene3D" id="2.160.20.10">
    <property type="entry name" value="Single-stranded right-handed beta-helix, Pectin lyase-like"/>
    <property type="match status" value="1"/>
</dbReference>
<dbReference type="InterPro" id="IPR039448">
    <property type="entry name" value="Beta_helix"/>
</dbReference>
<feature type="region of interest" description="Disordered" evidence="5">
    <location>
        <begin position="143"/>
        <end position="165"/>
    </location>
</feature>
<keyword evidence="2 4" id="KW-0863">Zinc-finger</keyword>
<feature type="compositionally biased region" description="Polar residues" evidence="5">
    <location>
        <begin position="151"/>
        <end position="165"/>
    </location>
</feature>
<dbReference type="InterPro" id="IPR011050">
    <property type="entry name" value="Pectin_lyase_fold/virulence"/>
</dbReference>
<evidence type="ECO:0000256" key="4">
    <source>
        <dbReference type="PROSITE-ProRule" id="PRU00134"/>
    </source>
</evidence>
<dbReference type="EMBL" id="CAMXCT020005312">
    <property type="protein sequence ID" value="CAL1165367.1"/>
    <property type="molecule type" value="Genomic_DNA"/>
</dbReference>
<dbReference type="SUPFAM" id="SSF51126">
    <property type="entry name" value="Pectin lyase-like"/>
    <property type="match status" value="2"/>
</dbReference>
<dbReference type="OrthoDB" id="416586at2759"/>
<evidence type="ECO:0000313" key="9">
    <source>
        <dbReference type="Proteomes" id="UP001152797"/>
    </source>
</evidence>
<proteinExistence type="predicted"/>
<reference evidence="8 9" key="2">
    <citation type="submission" date="2024-05" db="EMBL/GenBank/DDBJ databases">
        <authorList>
            <person name="Chen Y."/>
            <person name="Shah S."/>
            <person name="Dougan E. K."/>
            <person name="Thang M."/>
            <person name="Chan C."/>
        </authorList>
    </citation>
    <scope>NUCLEOTIDE SEQUENCE [LARGE SCALE GENOMIC DNA]</scope>
</reference>
<dbReference type="Pfam" id="PF01753">
    <property type="entry name" value="zf-MYND"/>
    <property type="match status" value="1"/>
</dbReference>
<feature type="region of interest" description="Disordered" evidence="5">
    <location>
        <begin position="705"/>
        <end position="724"/>
    </location>
</feature>
<evidence type="ECO:0000256" key="1">
    <source>
        <dbReference type="ARBA" id="ARBA00022723"/>
    </source>
</evidence>
<dbReference type="PANTHER" id="PTHR47643:SF2">
    <property type="entry name" value="TPR DOMAIN PROTEIN (AFU_ORTHOLOGUE AFUA_5G12710)"/>
    <property type="match status" value="1"/>
</dbReference>